<evidence type="ECO:0000256" key="7">
    <source>
        <dbReference type="ARBA" id="ARBA00023136"/>
    </source>
</evidence>
<evidence type="ECO:0000256" key="2">
    <source>
        <dbReference type="ARBA" id="ARBA00022618"/>
    </source>
</evidence>
<feature type="domain" description="Glycosyltransferase family 28 N-terminal" evidence="11">
    <location>
        <begin position="6"/>
        <end position="145"/>
    </location>
</feature>
<protein>
    <recommendedName>
        <fullName evidence="10">UDP-N-acetylglucosamine--N-acetylmuramyl-(pentapeptide) pyrophosphoryl-undecaprenol N-acetylglucosamine transferase</fullName>
        <ecNumber evidence="10">2.4.1.227</ecNumber>
    </recommendedName>
    <alternativeName>
        <fullName evidence="10">Undecaprenyl-PP-MurNAc-pentapeptide-UDPGlcNAc GlcNAc transferase</fullName>
    </alternativeName>
</protein>
<dbReference type="InterPro" id="IPR007235">
    <property type="entry name" value="Glyco_trans_28_C"/>
</dbReference>
<keyword evidence="2 10" id="KW-0132">Cell division</keyword>
<feature type="binding site" evidence="10">
    <location>
        <begin position="13"/>
        <end position="15"/>
    </location>
    <ligand>
        <name>UDP-N-acetyl-alpha-D-glucosamine</name>
        <dbReference type="ChEBI" id="CHEBI:57705"/>
    </ligand>
</feature>
<feature type="domain" description="Glycosyl transferase family 28 C-terminal" evidence="12">
    <location>
        <begin position="193"/>
        <end position="358"/>
    </location>
</feature>
<sequence>MRAKRIIISGGGTGGHIYPAIAIASAILEIEPNCEFLFVGAEGKMEMEKVPKAGFQIVGLPIVGINRQHMMKNLLFPFKLFKSLSQAFSILREFKPDMAIGVGGYASGPMLIAAWIKGIPFVIQEQNSFAGITNKFLSSKAQRIFVAYPHMEKFFPANKILYLGNPVRKDLIDPSGKKELAIKHFKLQAGKPIILIIGGSQGSRTINLAIQAGLESLAHAGIQIIWQTGIPFENEALDSVSKCEELSAYVSAFIYEMDLAYAAADLVISRAGALSVSEICLVGKASILVPLPSAAEDHQTQNAQSLVAQQAALLVKDSEAKNSLVKQAIDSISNYELITQLENNSKALAKPKAAHDIAQHILDIVHIHEK</sequence>
<keyword evidence="14" id="KW-1185">Reference proteome</keyword>
<gene>
    <name evidence="10 13" type="primary">murG</name>
    <name evidence="13" type="ORF">ESB04_03755</name>
</gene>
<dbReference type="GO" id="GO:0005886">
    <property type="term" value="C:plasma membrane"/>
    <property type="evidence" value="ECO:0007669"/>
    <property type="project" value="UniProtKB-SubCell"/>
</dbReference>
<comment type="caution">
    <text evidence="13">The sequence shown here is derived from an EMBL/GenBank/DDBJ whole genome shotgun (WGS) entry which is preliminary data.</text>
</comment>
<dbReference type="Pfam" id="PF04101">
    <property type="entry name" value="Glyco_tran_28_C"/>
    <property type="match status" value="1"/>
</dbReference>
<dbReference type="NCBIfam" id="TIGR01133">
    <property type="entry name" value="murG"/>
    <property type="match status" value="1"/>
</dbReference>
<dbReference type="Proteomes" id="UP000289455">
    <property type="component" value="Unassembled WGS sequence"/>
</dbReference>
<dbReference type="GO" id="GO:0071555">
    <property type="term" value="P:cell wall organization"/>
    <property type="evidence" value="ECO:0007669"/>
    <property type="project" value="UniProtKB-KW"/>
</dbReference>
<comment type="similarity">
    <text evidence="10">Belongs to the glycosyltransferase 28 family. MurG subfamily.</text>
</comment>
<dbReference type="GO" id="GO:0051301">
    <property type="term" value="P:cell division"/>
    <property type="evidence" value="ECO:0007669"/>
    <property type="project" value="UniProtKB-KW"/>
</dbReference>
<evidence type="ECO:0000259" key="11">
    <source>
        <dbReference type="Pfam" id="PF03033"/>
    </source>
</evidence>
<comment type="function">
    <text evidence="10">Cell wall formation. Catalyzes the transfer of a GlcNAc subunit on undecaprenyl-pyrophosphoryl-MurNAc-pentapeptide (lipid intermediate I) to form undecaprenyl-pyrophosphoryl-MurNAc-(pentapeptide)GlcNAc (lipid intermediate II).</text>
</comment>
<feature type="binding site" evidence="10">
    <location>
        <position position="127"/>
    </location>
    <ligand>
        <name>UDP-N-acetyl-alpha-D-glucosamine</name>
        <dbReference type="ChEBI" id="CHEBI:57705"/>
    </ligand>
</feature>
<dbReference type="Gene3D" id="3.40.50.2000">
    <property type="entry name" value="Glycogen Phosphorylase B"/>
    <property type="match status" value="2"/>
</dbReference>
<comment type="pathway">
    <text evidence="10">Cell wall biogenesis; peptidoglycan biosynthesis.</text>
</comment>
<dbReference type="Pfam" id="PF03033">
    <property type="entry name" value="Glyco_transf_28"/>
    <property type="match status" value="1"/>
</dbReference>
<keyword evidence="9 10" id="KW-0961">Cell wall biogenesis/degradation</keyword>
<keyword evidence="4 10" id="KW-0808">Transferase</keyword>
<dbReference type="SUPFAM" id="SSF53756">
    <property type="entry name" value="UDP-Glycosyltransferase/glycogen phosphorylase"/>
    <property type="match status" value="1"/>
</dbReference>
<evidence type="ECO:0000259" key="12">
    <source>
        <dbReference type="Pfam" id="PF04101"/>
    </source>
</evidence>
<reference evidence="13 14" key="1">
    <citation type="submission" date="2019-01" db="EMBL/GenBank/DDBJ databases">
        <title>Cytophagaceae bacterium strain CAR-16.</title>
        <authorList>
            <person name="Chen W.-M."/>
        </authorList>
    </citation>
    <scope>NUCLEOTIDE SEQUENCE [LARGE SCALE GENOMIC DNA]</scope>
    <source>
        <strain evidence="13 14">CAR-16</strain>
    </source>
</reference>
<dbReference type="PANTHER" id="PTHR21015">
    <property type="entry name" value="UDP-N-ACETYLGLUCOSAMINE--N-ACETYLMURAMYL-(PENTAPEPTIDE) PYROPHOSPHORYL-UNDECAPRENOL N-ACETYLGLUCOSAMINE TRANSFERASE 1"/>
    <property type="match status" value="1"/>
</dbReference>
<dbReference type="InterPro" id="IPR004276">
    <property type="entry name" value="GlycoTrans_28_N"/>
</dbReference>
<proteinExistence type="inferred from homology"/>
<dbReference type="InterPro" id="IPR006009">
    <property type="entry name" value="GlcNAc_MurG"/>
</dbReference>
<feature type="binding site" evidence="10">
    <location>
        <position position="254"/>
    </location>
    <ligand>
        <name>UDP-N-acetyl-alpha-D-glucosamine</name>
        <dbReference type="ChEBI" id="CHEBI:57705"/>
    </ligand>
</feature>
<dbReference type="GO" id="GO:0009252">
    <property type="term" value="P:peptidoglycan biosynthetic process"/>
    <property type="evidence" value="ECO:0007669"/>
    <property type="project" value="UniProtKB-UniRule"/>
</dbReference>
<evidence type="ECO:0000256" key="9">
    <source>
        <dbReference type="ARBA" id="ARBA00023316"/>
    </source>
</evidence>
<keyword evidence="5 10" id="KW-0133">Cell shape</keyword>
<feature type="binding site" evidence="10">
    <location>
        <position position="299"/>
    </location>
    <ligand>
        <name>UDP-N-acetyl-alpha-D-glucosamine</name>
        <dbReference type="ChEBI" id="CHEBI:57705"/>
    </ligand>
</feature>
<dbReference type="AlphaFoldDB" id="A0A4Q1C0W5"/>
<evidence type="ECO:0000313" key="13">
    <source>
        <dbReference type="EMBL" id="RXK50775.1"/>
    </source>
</evidence>
<evidence type="ECO:0000256" key="3">
    <source>
        <dbReference type="ARBA" id="ARBA00022676"/>
    </source>
</evidence>
<evidence type="ECO:0000313" key="14">
    <source>
        <dbReference type="Proteomes" id="UP000289455"/>
    </source>
</evidence>
<keyword evidence="7 10" id="KW-0472">Membrane</keyword>
<comment type="catalytic activity">
    <reaction evidence="10">
        <text>di-trans,octa-cis-undecaprenyl diphospho-N-acetyl-alpha-D-muramoyl-L-alanyl-D-glutamyl-meso-2,6-diaminopimeloyl-D-alanyl-D-alanine + UDP-N-acetyl-alpha-D-glucosamine = di-trans,octa-cis-undecaprenyl diphospho-[N-acetyl-alpha-D-glucosaminyl-(1-&gt;4)]-N-acetyl-alpha-D-muramoyl-L-alanyl-D-glutamyl-meso-2,6-diaminopimeloyl-D-alanyl-D-alanine + UDP + H(+)</text>
        <dbReference type="Rhea" id="RHEA:31227"/>
        <dbReference type="ChEBI" id="CHEBI:15378"/>
        <dbReference type="ChEBI" id="CHEBI:57705"/>
        <dbReference type="ChEBI" id="CHEBI:58223"/>
        <dbReference type="ChEBI" id="CHEBI:61387"/>
        <dbReference type="ChEBI" id="CHEBI:61388"/>
        <dbReference type="EC" id="2.4.1.227"/>
    </reaction>
</comment>
<keyword evidence="6 10" id="KW-0573">Peptidoglycan synthesis</keyword>
<dbReference type="GO" id="GO:0051991">
    <property type="term" value="F:UDP-N-acetyl-D-glucosamine:N-acetylmuramoyl-L-alanyl-D-glutamyl-meso-2,6-diaminopimelyl-D-alanyl-D-alanine-diphosphoundecaprenol 4-beta-N-acetylglucosaminlytransferase activity"/>
    <property type="evidence" value="ECO:0007669"/>
    <property type="project" value="RHEA"/>
</dbReference>
<accession>A0A4Q1C0W5</accession>
<keyword evidence="3 10" id="KW-0328">Glycosyltransferase</keyword>
<dbReference type="UniPathway" id="UPA00219"/>
<evidence type="ECO:0000256" key="4">
    <source>
        <dbReference type="ARBA" id="ARBA00022679"/>
    </source>
</evidence>
<keyword evidence="8 10" id="KW-0131">Cell cycle</keyword>
<dbReference type="HAMAP" id="MF_00033">
    <property type="entry name" value="MurG"/>
    <property type="match status" value="1"/>
</dbReference>
<dbReference type="CDD" id="cd03785">
    <property type="entry name" value="GT28_MurG"/>
    <property type="match status" value="1"/>
</dbReference>
<dbReference type="EMBL" id="SDHY01000002">
    <property type="protein sequence ID" value="RXK50775.1"/>
    <property type="molecule type" value="Genomic_DNA"/>
</dbReference>
<feature type="binding site" evidence="10">
    <location>
        <position position="168"/>
    </location>
    <ligand>
        <name>UDP-N-acetyl-alpha-D-glucosamine</name>
        <dbReference type="ChEBI" id="CHEBI:57705"/>
    </ligand>
</feature>
<dbReference type="GO" id="GO:0050511">
    <property type="term" value="F:undecaprenyldiphospho-muramoylpentapeptide beta-N-acetylglucosaminyltransferase activity"/>
    <property type="evidence" value="ECO:0007669"/>
    <property type="project" value="UniProtKB-UniRule"/>
</dbReference>
<dbReference type="GO" id="GO:0008360">
    <property type="term" value="P:regulation of cell shape"/>
    <property type="evidence" value="ECO:0007669"/>
    <property type="project" value="UniProtKB-KW"/>
</dbReference>
<dbReference type="PANTHER" id="PTHR21015:SF22">
    <property type="entry name" value="GLYCOSYLTRANSFERASE"/>
    <property type="match status" value="1"/>
</dbReference>
<evidence type="ECO:0000256" key="1">
    <source>
        <dbReference type="ARBA" id="ARBA00022475"/>
    </source>
</evidence>
<name>A0A4Q1C0W5_9BACT</name>
<keyword evidence="1 10" id="KW-1003">Cell membrane</keyword>
<dbReference type="OrthoDB" id="9808936at2"/>
<dbReference type="GO" id="GO:0005975">
    <property type="term" value="P:carbohydrate metabolic process"/>
    <property type="evidence" value="ECO:0007669"/>
    <property type="project" value="InterPro"/>
</dbReference>
<evidence type="ECO:0000256" key="10">
    <source>
        <dbReference type="HAMAP-Rule" id="MF_00033"/>
    </source>
</evidence>
<feature type="binding site" evidence="10">
    <location>
        <position position="200"/>
    </location>
    <ligand>
        <name>UDP-N-acetyl-alpha-D-glucosamine</name>
        <dbReference type="ChEBI" id="CHEBI:57705"/>
    </ligand>
</feature>
<dbReference type="EC" id="2.4.1.227" evidence="10"/>
<feature type="binding site" evidence="10">
    <location>
        <begin position="273"/>
        <end position="278"/>
    </location>
    <ligand>
        <name>UDP-N-acetyl-alpha-D-glucosamine</name>
        <dbReference type="ChEBI" id="CHEBI:57705"/>
    </ligand>
</feature>
<dbReference type="RefSeq" id="WP_129026385.1">
    <property type="nucleotide sequence ID" value="NZ_SDHY01000002.1"/>
</dbReference>
<evidence type="ECO:0000256" key="6">
    <source>
        <dbReference type="ARBA" id="ARBA00022984"/>
    </source>
</evidence>
<evidence type="ECO:0000256" key="8">
    <source>
        <dbReference type="ARBA" id="ARBA00023306"/>
    </source>
</evidence>
<comment type="subcellular location">
    <subcellularLocation>
        <location evidence="10">Cell membrane</location>
        <topology evidence="10">Peripheral membrane protein</topology>
        <orientation evidence="10">Cytoplasmic side</orientation>
    </subcellularLocation>
</comment>
<organism evidence="13 14">
    <name type="scientific">Aquirufa rosea</name>
    <dbReference type="NCBI Taxonomy" id="2509241"/>
    <lineage>
        <taxon>Bacteria</taxon>
        <taxon>Pseudomonadati</taxon>
        <taxon>Bacteroidota</taxon>
        <taxon>Cytophagia</taxon>
        <taxon>Cytophagales</taxon>
        <taxon>Flectobacillaceae</taxon>
        <taxon>Aquirufa</taxon>
    </lineage>
</organism>
<evidence type="ECO:0000256" key="5">
    <source>
        <dbReference type="ARBA" id="ARBA00022960"/>
    </source>
</evidence>